<dbReference type="AlphaFoldDB" id="A0A9X2VSI5"/>
<keyword evidence="3" id="KW-1185">Reference proteome</keyword>
<evidence type="ECO:0000313" key="2">
    <source>
        <dbReference type="EMBL" id="MCS7481955.1"/>
    </source>
</evidence>
<protein>
    <recommendedName>
        <fullName evidence="4">Secreted protein</fullName>
    </recommendedName>
</protein>
<evidence type="ECO:0000313" key="3">
    <source>
        <dbReference type="Proteomes" id="UP001141259"/>
    </source>
</evidence>
<evidence type="ECO:0000256" key="1">
    <source>
        <dbReference type="SAM" id="SignalP"/>
    </source>
</evidence>
<gene>
    <name evidence="2" type="ORF">NZH93_34320</name>
</gene>
<accession>A0A9X2VSI5</accession>
<dbReference type="Proteomes" id="UP001141259">
    <property type="component" value="Unassembled WGS sequence"/>
</dbReference>
<dbReference type="EMBL" id="JANYMP010000021">
    <property type="protein sequence ID" value="MCS7481955.1"/>
    <property type="molecule type" value="Genomic_DNA"/>
</dbReference>
<name>A0A9X2VSI5_9PSEU</name>
<feature type="chain" id="PRO_5040795316" description="Secreted protein" evidence="1">
    <location>
        <begin position="21"/>
        <end position="127"/>
    </location>
</feature>
<sequence length="127" mass="13077">MTGSVLGRLGASLGVTAAIAASIVIGGSTAAAQQTTSSPAAVQEVGIASHRTWACTVPAGYTWSSVRVNTNCAFRYEYFLLDAVNVNLTGVWACGIPSGYTYTASRQGSNCSASPGSSPYEYRLAKV</sequence>
<feature type="signal peptide" evidence="1">
    <location>
        <begin position="1"/>
        <end position="20"/>
    </location>
</feature>
<keyword evidence="1" id="KW-0732">Signal</keyword>
<comment type="caution">
    <text evidence="2">The sequence shown here is derived from an EMBL/GenBank/DDBJ whole genome shotgun (WGS) entry which is preliminary data.</text>
</comment>
<reference evidence="2" key="1">
    <citation type="submission" date="2022-08" db="EMBL/GenBank/DDBJ databases">
        <authorList>
            <person name="Tistechok S."/>
            <person name="Samborskyy M."/>
            <person name="Roman I."/>
        </authorList>
    </citation>
    <scope>NUCLEOTIDE SEQUENCE</scope>
    <source>
        <strain evidence="2">DSM 103496</strain>
    </source>
</reference>
<proteinExistence type="predicted"/>
<evidence type="ECO:0008006" key="4">
    <source>
        <dbReference type="Google" id="ProtNLM"/>
    </source>
</evidence>
<organism evidence="2 3">
    <name type="scientific">Umezawaea endophytica</name>
    <dbReference type="NCBI Taxonomy" id="1654476"/>
    <lineage>
        <taxon>Bacteria</taxon>
        <taxon>Bacillati</taxon>
        <taxon>Actinomycetota</taxon>
        <taxon>Actinomycetes</taxon>
        <taxon>Pseudonocardiales</taxon>
        <taxon>Pseudonocardiaceae</taxon>
        <taxon>Umezawaea</taxon>
    </lineage>
</organism>
<dbReference type="RefSeq" id="WP_259627440.1">
    <property type="nucleotide sequence ID" value="NZ_JANYMP010000021.1"/>
</dbReference>